<reference evidence="8" key="2">
    <citation type="journal article" date="2020" name="Data Brief">
        <title>Transcriptome dataset of Babesia bovis life stages within vertebrate and invertebrate hosts.</title>
        <authorList>
            <person name="Ueti M.W."/>
            <person name="Johnson W.C."/>
            <person name="Kappmeyer L.S."/>
            <person name="Herndon D.R."/>
            <person name="Mousel M.R."/>
            <person name="Reif K.E."/>
            <person name="Taus N.S."/>
            <person name="Ifeonu O.O."/>
            <person name="Silva J.C."/>
            <person name="Suarez C.E."/>
            <person name="Brayton K.A."/>
        </authorList>
    </citation>
    <scope>NUCLEOTIDE SEQUENCE [LARGE SCALE GENOMIC DNA]</scope>
</reference>
<keyword evidence="3" id="KW-0547">Nucleotide-binding</keyword>
<dbReference type="InterPro" id="IPR017441">
    <property type="entry name" value="Protein_kinase_ATP_BS"/>
</dbReference>
<dbReference type="InterPro" id="IPR018247">
    <property type="entry name" value="EF_Hand_1_Ca_BS"/>
</dbReference>
<evidence type="ECO:0000259" key="6">
    <source>
        <dbReference type="PROSITE" id="PS50222"/>
    </source>
</evidence>
<protein>
    <submittedName>
        <fullName evidence="7">Calcium-dependent protein kinase, putative</fullName>
    </submittedName>
</protein>
<dbReference type="InParanoid" id="A7AUV3"/>
<evidence type="ECO:0000256" key="3">
    <source>
        <dbReference type="PROSITE-ProRule" id="PRU10141"/>
    </source>
</evidence>
<dbReference type="Proteomes" id="UP000002173">
    <property type="component" value="Unassembled WGS sequence"/>
</dbReference>
<dbReference type="InterPro" id="IPR002048">
    <property type="entry name" value="EF_hand_dom"/>
</dbReference>
<dbReference type="SUPFAM" id="SSF47473">
    <property type="entry name" value="EF-hand"/>
    <property type="match status" value="1"/>
</dbReference>
<evidence type="ECO:0000256" key="1">
    <source>
        <dbReference type="ARBA" id="ARBA00022837"/>
    </source>
</evidence>
<dbReference type="Gene3D" id="1.10.510.10">
    <property type="entry name" value="Transferase(Phosphotransferase) domain 1"/>
    <property type="match status" value="1"/>
</dbReference>
<dbReference type="OMA" id="DHPNIAF"/>
<feature type="domain" description="EF-hand" evidence="6">
    <location>
        <begin position="547"/>
        <end position="580"/>
    </location>
</feature>
<dbReference type="RefSeq" id="XP_001610282.1">
    <property type="nucleotide sequence ID" value="XM_001610232.1"/>
</dbReference>
<dbReference type="InterPro" id="IPR000719">
    <property type="entry name" value="Prot_kinase_dom"/>
</dbReference>
<evidence type="ECO:0000259" key="5">
    <source>
        <dbReference type="PROSITE" id="PS50011"/>
    </source>
</evidence>
<feature type="region of interest" description="Disordered" evidence="4">
    <location>
        <begin position="1"/>
        <end position="35"/>
    </location>
</feature>
<evidence type="ECO:0000313" key="8">
    <source>
        <dbReference type="Proteomes" id="UP000002173"/>
    </source>
</evidence>
<name>A7AUV3_BABBO</name>
<dbReference type="Gene3D" id="1.10.238.10">
    <property type="entry name" value="EF-hand"/>
    <property type="match status" value="2"/>
</dbReference>
<comment type="caution">
    <text evidence="7">The sequence shown here is derived from an EMBL/GenBank/DDBJ whole genome shotgun (WGS) entry which is preliminary data.</text>
</comment>
<keyword evidence="3" id="KW-0067">ATP-binding</keyword>
<gene>
    <name evidence="7" type="ORF">BBOV_II007640</name>
</gene>
<evidence type="ECO:0000256" key="4">
    <source>
        <dbReference type="SAM" id="MobiDB-lite"/>
    </source>
</evidence>
<dbReference type="STRING" id="5865.A7AUV3"/>
<dbReference type="SMART" id="SM00220">
    <property type="entry name" value="S_TKc"/>
    <property type="match status" value="1"/>
</dbReference>
<comment type="similarity">
    <text evidence="2">Belongs to the protein kinase superfamily. Ser/Thr protein kinase family. CDPK subfamily.</text>
</comment>
<dbReference type="Gene3D" id="3.30.200.20">
    <property type="entry name" value="Phosphorylase Kinase, domain 1"/>
    <property type="match status" value="1"/>
</dbReference>
<feature type="binding site" evidence="3">
    <location>
        <position position="172"/>
    </location>
    <ligand>
        <name>ATP</name>
        <dbReference type="ChEBI" id="CHEBI:30616"/>
    </ligand>
</feature>
<keyword evidence="8" id="KW-1185">Reference proteome</keyword>
<dbReference type="VEuPathDB" id="PiroplasmaDB:BBOV_II007640"/>
<organism evidence="7 8">
    <name type="scientific">Babesia bovis</name>
    <dbReference type="NCBI Taxonomy" id="5865"/>
    <lineage>
        <taxon>Eukaryota</taxon>
        <taxon>Sar</taxon>
        <taxon>Alveolata</taxon>
        <taxon>Apicomplexa</taxon>
        <taxon>Aconoidasida</taxon>
        <taxon>Piroplasmida</taxon>
        <taxon>Babesiidae</taxon>
        <taxon>Babesia</taxon>
    </lineage>
</organism>
<dbReference type="GO" id="GO:0005509">
    <property type="term" value="F:calcium ion binding"/>
    <property type="evidence" value="ECO:0007669"/>
    <property type="project" value="InterPro"/>
</dbReference>
<dbReference type="InterPro" id="IPR011992">
    <property type="entry name" value="EF-hand-dom_pair"/>
</dbReference>
<proteinExistence type="inferred from homology"/>
<dbReference type="KEGG" id="bbo:BBOV_II007640"/>
<dbReference type="PROSITE" id="PS50222">
    <property type="entry name" value="EF_HAND_2"/>
    <property type="match status" value="1"/>
</dbReference>
<feature type="domain" description="Protein kinase" evidence="5">
    <location>
        <begin position="143"/>
        <end position="399"/>
    </location>
</feature>
<dbReference type="Pfam" id="PF00069">
    <property type="entry name" value="Pkinase"/>
    <property type="match status" value="1"/>
</dbReference>
<dbReference type="PROSITE" id="PS50011">
    <property type="entry name" value="PROTEIN_KINASE_DOM"/>
    <property type="match status" value="1"/>
</dbReference>
<dbReference type="SUPFAM" id="SSF56112">
    <property type="entry name" value="Protein kinase-like (PK-like)"/>
    <property type="match status" value="1"/>
</dbReference>
<dbReference type="eggNOG" id="KOG0032">
    <property type="taxonomic scope" value="Eukaryota"/>
</dbReference>
<dbReference type="PANTHER" id="PTHR24347">
    <property type="entry name" value="SERINE/THREONINE-PROTEIN KINASE"/>
    <property type="match status" value="1"/>
</dbReference>
<reference evidence="8" key="3">
    <citation type="journal article" date="2021" name="Int. J. Parasitol.">
        <title>Comparative analysis of gene expression between Babesia bovis blood stages and kinetes allowed by improved genome annotation.</title>
        <authorList>
            <person name="Ueti M.W."/>
            <person name="Johnson W.C."/>
            <person name="Kappmeyer L.S."/>
            <person name="Herndon D.R."/>
            <person name="Mousel M.R."/>
            <person name="Reif K.E."/>
            <person name="Taus N.S."/>
            <person name="Ifeonu O.O."/>
            <person name="Silva J.C."/>
            <person name="Suarez C.E."/>
            <person name="Brayton K.A."/>
        </authorList>
    </citation>
    <scope>NUCLEOTIDE SEQUENCE [LARGE SCALE GENOMIC DNA]</scope>
</reference>
<reference evidence="7 8" key="1">
    <citation type="journal article" date="2007" name="PLoS Pathog.">
        <title>Genome sequence of Babesia bovis and comparative analysis of apicomplexan hemoprotozoa.</title>
        <authorList>
            <person name="Brayton K.A."/>
            <person name="Lau A.O.T."/>
            <person name="Herndon D.R."/>
            <person name="Hannick L."/>
            <person name="Kappmeyer L.S."/>
            <person name="Berens S.J."/>
            <person name="Bidwell S.L."/>
            <person name="Brown W.C."/>
            <person name="Crabtree J."/>
            <person name="Fadrosh D."/>
            <person name="Feldblum T."/>
            <person name="Forberger H.A."/>
            <person name="Haas B.J."/>
            <person name="Howell J.M."/>
            <person name="Khouri H."/>
            <person name="Koo H."/>
            <person name="Mann D.J."/>
            <person name="Norimine J."/>
            <person name="Paulsen I.T."/>
            <person name="Radune D."/>
            <person name="Ren Q."/>
            <person name="Smith R.K. Jr."/>
            <person name="Suarez C.E."/>
            <person name="White O."/>
            <person name="Wortman J.R."/>
            <person name="Knowles D.P. Jr."/>
            <person name="McElwain T.F."/>
            <person name="Nene V.M."/>
        </authorList>
    </citation>
    <scope>NUCLEOTIDE SEQUENCE [LARGE SCALE GENOMIC DNA]</scope>
    <source>
        <strain evidence="7">T2Bo</strain>
    </source>
</reference>
<sequence length="580" mass="66333">MGNCCSHGSVIPKEHRQHQSNRGVDRKGDDDAISPSKLHHIPKICDAFVCRLGRLVKIINLPSNKTNNDIESDHKGQSLENNDWEAEQLNSCVDHESLTEESNDSIYENNRIHVNPGLRDMMLTRDLWRSRIVTWTNITENYSVISDAIGVGVGGSVHQAVDKKSHRTFALKTLKTDFKFRKRLISTYNEIAIYTQLDHPNIAFLHEVYEEPGSCHLLMEHCNGGELYDRLEKYKRFAEGYAKSVTVQMLLAINYLHNNGICHRDLKLENWVFATQDMGALLKMIDFGFSRLYEDGVPMAGTHGTVYYVDPEVIDGSYSEKCDVWSTGVIVYMLLSGSPPFNGEGDKEILWKIKKGQLRFEGVRWVKITDEAKDFITYLLNRDSSKRASAIEALKHPWLNEELQRFDDTVLTKEIVDHIIEFSNKPAFYRALLALCVMETDRKIHPNAYRLFFAINKSLSGTISLEEFAEAVRRFRTIDDEDIDRIFDTIAFRGTPTMHYTEFVTSVYGYYSDIDLQAVTRIYHKMESLGNGRFDVTALRACMGKEFNSVPIETMIAEVDINNNGVIELAELQKCLLSVH</sequence>
<dbReference type="PROSITE" id="PS00107">
    <property type="entry name" value="PROTEIN_KINASE_ATP"/>
    <property type="match status" value="1"/>
</dbReference>
<dbReference type="GO" id="GO:0005524">
    <property type="term" value="F:ATP binding"/>
    <property type="evidence" value="ECO:0007669"/>
    <property type="project" value="UniProtKB-UniRule"/>
</dbReference>
<accession>A7AUV3</accession>
<dbReference type="GO" id="GO:0004672">
    <property type="term" value="F:protein kinase activity"/>
    <property type="evidence" value="ECO:0007669"/>
    <property type="project" value="InterPro"/>
</dbReference>
<keyword evidence="1" id="KW-0106">Calcium</keyword>
<dbReference type="GeneID" id="5478516"/>
<dbReference type="CDD" id="cd05117">
    <property type="entry name" value="STKc_CAMK"/>
    <property type="match status" value="1"/>
</dbReference>
<keyword evidence="7" id="KW-0808">Transferase</keyword>
<dbReference type="InterPro" id="IPR011009">
    <property type="entry name" value="Kinase-like_dom_sf"/>
</dbReference>
<dbReference type="AlphaFoldDB" id="A7AUV3"/>
<keyword evidence="7" id="KW-0418">Kinase</keyword>
<evidence type="ECO:0000256" key="2">
    <source>
        <dbReference type="ARBA" id="ARBA00024334"/>
    </source>
</evidence>
<evidence type="ECO:0000313" key="7">
    <source>
        <dbReference type="EMBL" id="EDO06714.1"/>
    </source>
</evidence>
<dbReference type="PROSITE" id="PS00018">
    <property type="entry name" value="EF_HAND_1"/>
    <property type="match status" value="1"/>
</dbReference>
<dbReference type="EMBL" id="AAXT01000003">
    <property type="protein sequence ID" value="EDO06714.1"/>
    <property type="molecule type" value="Genomic_DNA"/>
</dbReference>